<evidence type="ECO:0000313" key="2">
    <source>
        <dbReference type="Proteomes" id="UP000253664"/>
    </source>
</evidence>
<sequence>MQAVYTSFKSSPWLRFLLLPRGEKRSPVGGHNIMLSNKERKFILTFDWKYIRDDNATMHKKLWNLY</sequence>
<dbReference type="Proteomes" id="UP000253664">
    <property type="component" value="Unassembled WGS sequence"/>
</dbReference>
<dbReference type="AlphaFoldDB" id="A0A367LAU2"/>
<comment type="caution">
    <text evidence="1">The sequence shown here is derived from an EMBL/GenBank/DDBJ whole genome shotgun (WGS) entry which is preliminary data.</text>
</comment>
<dbReference type="EMBL" id="LKCN02000010">
    <property type="protein sequence ID" value="RCI11535.1"/>
    <property type="molecule type" value="Genomic_DNA"/>
</dbReference>
<accession>A0A367LAU2</accession>
<proteinExistence type="predicted"/>
<name>A0A367LAU2_9HYPO</name>
<keyword evidence="2" id="KW-1185">Reference proteome</keyword>
<protein>
    <submittedName>
        <fullName evidence="1">Uncharacterized protein</fullName>
    </submittedName>
</protein>
<evidence type="ECO:0000313" key="1">
    <source>
        <dbReference type="EMBL" id="RCI11535.1"/>
    </source>
</evidence>
<reference evidence="1 2" key="1">
    <citation type="journal article" date="2015" name="BMC Genomics">
        <title>Insights from the genome of Ophiocordyceps polyrhachis-furcata to pathogenicity and host specificity in insect fungi.</title>
        <authorList>
            <person name="Wichadakul D."/>
            <person name="Kobmoo N."/>
            <person name="Ingsriswang S."/>
            <person name="Tangphatsornruang S."/>
            <person name="Chantasingh D."/>
            <person name="Luangsa-ard J.J."/>
            <person name="Eurwilaichitr L."/>
        </authorList>
    </citation>
    <scope>NUCLEOTIDE SEQUENCE [LARGE SCALE GENOMIC DNA]</scope>
    <source>
        <strain evidence="1 2">BCC 54312</strain>
    </source>
</reference>
<organism evidence="1 2">
    <name type="scientific">Ophiocordyceps polyrhachis-furcata BCC 54312</name>
    <dbReference type="NCBI Taxonomy" id="1330021"/>
    <lineage>
        <taxon>Eukaryota</taxon>
        <taxon>Fungi</taxon>
        <taxon>Dikarya</taxon>
        <taxon>Ascomycota</taxon>
        <taxon>Pezizomycotina</taxon>
        <taxon>Sordariomycetes</taxon>
        <taxon>Hypocreomycetidae</taxon>
        <taxon>Hypocreales</taxon>
        <taxon>Ophiocordycipitaceae</taxon>
        <taxon>Ophiocordyceps</taxon>
    </lineage>
</organism>
<gene>
    <name evidence="1" type="ORF">L249_7731</name>
</gene>